<name>A0ABV2LVY1_9FLAO</name>
<dbReference type="EMBL" id="JBEPMO010000018">
    <property type="protein sequence ID" value="MET3732718.1"/>
    <property type="molecule type" value="Genomic_DNA"/>
</dbReference>
<feature type="coiled-coil region" evidence="1">
    <location>
        <begin position="133"/>
        <end position="175"/>
    </location>
</feature>
<gene>
    <name evidence="2" type="ORF">ABID46_002309</name>
</gene>
<accession>A0ABV2LVY1</accession>
<evidence type="ECO:0000313" key="2">
    <source>
        <dbReference type="EMBL" id="MET3732718.1"/>
    </source>
</evidence>
<comment type="caution">
    <text evidence="2">The sequence shown here is derived from an EMBL/GenBank/DDBJ whole genome shotgun (WGS) entry which is preliminary data.</text>
</comment>
<reference evidence="2 3" key="1">
    <citation type="submission" date="2024-06" db="EMBL/GenBank/DDBJ databases">
        <title>Genomic Encyclopedia of Type Strains, Phase IV (KMG-IV): sequencing the most valuable type-strain genomes for metagenomic binning, comparative biology and taxonomic classification.</title>
        <authorList>
            <person name="Goeker M."/>
        </authorList>
    </citation>
    <scope>NUCLEOTIDE SEQUENCE [LARGE SCALE GENOMIC DNA]</scope>
    <source>
        <strain evidence="2 3">DSM 29388</strain>
    </source>
</reference>
<evidence type="ECO:0000256" key="1">
    <source>
        <dbReference type="SAM" id="Coils"/>
    </source>
</evidence>
<dbReference type="RefSeq" id="WP_354510207.1">
    <property type="nucleotide sequence ID" value="NZ_JBEPMO010000018.1"/>
</dbReference>
<protein>
    <submittedName>
        <fullName evidence="2">Uncharacterized protein YggE</fullName>
    </submittedName>
</protein>
<dbReference type="Pfam" id="PF04402">
    <property type="entry name" value="SIMPL"/>
    <property type="match status" value="1"/>
</dbReference>
<dbReference type="Proteomes" id="UP001549146">
    <property type="component" value="Unassembled WGS sequence"/>
</dbReference>
<proteinExistence type="predicted"/>
<dbReference type="Gene3D" id="3.30.110.170">
    <property type="entry name" value="Protein of unknown function (DUF541), domain 1"/>
    <property type="match status" value="1"/>
</dbReference>
<keyword evidence="1" id="KW-0175">Coiled coil</keyword>
<keyword evidence="3" id="KW-1185">Reference proteome</keyword>
<evidence type="ECO:0000313" key="3">
    <source>
        <dbReference type="Proteomes" id="UP001549146"/>
    </source>
</evidence>
<organism evidence="2 3">
    <name type="scientific">Moheibacter stercoris</name>
    <dbReference type="NCBI Taxonomy" id="1628251"/>
    <lineage>
        <taxon>Bacteria</taxon>
        <taxon>Pseudomonadati</taxon>
        <taxon>Bacteroidota</taxon>
        <taxon>Flavobacteriia</taxon>
        <taxon>Flavobacteriales</taxon>
        <taxon>Weeksellaceae</taxon>
        <taxon>Moheibacter</taxon>
    </lineage>
</organism>
<dbReference type="InterPro" id="IPR007497">
    <property type="entry name" value="SIMPL/DUF541"/>
</dbReference>
<dbReference type="Gene3D" id="3.30.70.2970">
    <property type="entry name" value="Protein of unknown function (DUF541), domain 2"/>
    <property type="match status" value="1"/>
</dbReference>
<sequence>MKHLFLISFLLINSLIYSQEIDFTKVPQVQTKATFTTEVQPDIITLSITLSETNTKGKVSIEEMERKLENVLKSNNIDISKQLTLKDLSSNFQSYFLKKTDVQKTKNFNLEVNNANVAGKILKDLAENDISNVRLLKTEYSKLEELKIELKGKAVAKAKKQAEEMTKALNQKIGDAIFISDMETNIVNYLSGQVAGLNIRGVNSIGYKEKEESNLDIKFDNIRVDATVTVHFKIEK</sequence>